<dbReference type="InterPro" id="IPR011008">
    <property type="entry name" value="Dimeric_a/b-barrel"/>
</dbReference>
<dbReference type="Gene3D" id="3.30.70.100">
    <property type="match status" value="2"/>
</dbReference>
<dbReference type="AlphaFoldDB" id="A0A382R4Q7"/>
<dbReference type="EMBL" id="UINC01118815">
    <property type="protein sequence ID" value="SVC92200.1"/>
    <property type="molecule type" value="Genomic_DNA"/>
</dbReference>
<gene>
    <name evidence="3" type="ORF">METZ01_LOCUS345054</name>
</gene>
<sequence length="211" mass="24585">MIHELRIYTLWPGKVPEFLKLAEERAMVIRGDNFGKCEGYWFSEVGSLNQIAHLWSYEDLNDRADARARLGKNAEWNNEYVAHVRPLMRRQKIRLMQPRLDLKVPEGEGHIYEYRFYQTKVGQAGAWIDAISEAMPAREKYSQNICLWQTEAENPNEVSHMWAYDDLDQRTQARSGANADPAWQAFLKKSGSMLEEMENTFLIPAQFSPLK</sequence>
<dbReference type="SUPFAM" id="SSF54909">
    <property type="entry name" value="Dimeric alpha+beta barrel"/>
    <property type="match status" value="2"/>
</dbReference>
<dbReference type="InterPro" id="IPR051557">
    <property type="entry name" value="NipSnap_domain"/>
</dbReference>
<accession>A0A382R4Q7</accession>
<evidence type="ECO:0000259" key="2">
    <source>
        <dbReference type="Pfam" id="PF07978"/>
    </source>
</evidence>
<dbReference type="InterPro" id="IPR012577">
    <property type="entry name" value="NIPSNAP"/>
</dbReference>
<feature type="domain" description="NIPSNAP" evidence="2">
    <location>
        <begin position="112"/>
        <end position="209"/>
    </location>
</feature>
<dbReference type="PANTHER" id="PTHR21017:SF17">
    <property type="entry name" value="PROTEIN NIPSNAP"/>
    <property type="match status" value="1"/>
</dbReference>
<dbReference type="PANTHER" id="PTHR21017">
    <property type="entry name" value="NIPSNAP-RELATED"/>
    <property type="match status" value="1"/>
</dbReference>
<dbReference type="GO" id="GO:0000423">
    <property type="term" value="P:mitophagy"/>
    <property type="evidence" value="ECO:0007669"/>
    <property type="project" value="UniProtKB-ARBA"/>
</dbReference>
<protein>
    <recommendedName>
        <fullName evidence="2">NIPSNAP domain-containing protein</fullName>
    </recommendedName>
</protein>
<proteinExistence type="inferred from homology"/>
<dbReference type="Pfam" id="PF07978">
    <property type="entry name" value="NIPSNAP"/>
    <property type="match status" value="2"/>
</dbReference>
<name>A0A382R4Q7_9ZZZZ</name>
<comment type="similarity">
    <text evidence="1">Belongs to the NipSnap family.</text>
</comment>
<evidence type="ECO:0000313" key="3">
    <source>
        <dbReference type="EMBL" id="SVC92200.1"/>
    </source>
</evidence>
<reference evidence="3" key="1">
    <citation type="submission" date="2018-05" db="EMBL/GenBank/DDBJ databases">
        <authorList>
            <person name="Lanie J.A."/>
            <person name="Ng W.-L."/>
            <person name="Kazmierczak K.M."/>
            <person name="Andrzejewski T.M."/>
            <person name="Davidsen T.M."/>
            <person name="Wayne K.J."/>
            <person name="Tettelin H."/>
            <person name="Glass J.I."/>
            <person name="Rusch D."/>
            <person name="Podicherti R."/>
            <person name="Tsui H.-C.T."/>
            <person name="Winkler M.E."/>
        </authorList>
    </citation>
    <scope>NUCLEOTIDE SEQUENCE</scope>
</reference>
<dbReference type="GO" id="GO:0005739">
    <property type="term" value="C:mitochondrion"/>
    <property type="evidence" value="ECO:0007669"/>
    <property type="project" value="TreeGrafter"/>
</dbReference>
<feature type="domain" description="NIPSNAP" evidence="2">
    <location>
        <begin position="4"/>
        <end position="98"/>
    </location>
</feature>
<organism evidence="3">
    <name type="scientific">marine metagenome</name>
    <dbReference type="NCBI Taxonomy" id="408172"/>
    <lineage>
        <taxon>unclassified sequences</taxon>
        <taxon>metagenomes</taxon>
        <taxon>ecological metagenomes</taxon>
    </lineage>
</organism>
<evidence type="ECO:0000256" key="1">
    <source>
        <dbReference type="ARBA" id="ARBA00005291"/>
    </source>
</evidence>